<feature type="region of interest" description="Disordered" evidence="1">
    <location>
        <begin position="458"/>
        <end position="484"/>
    </location>
</feature>
<feature type="region of interest" description="Disordered" evidence="1">
    <location>
        <begin position="936"/>
        <end position="979"/>
    </location>
</feature>
<evidence type="ECO:0000313" key="2">
    <source>
        <dbReference type="EMBL" id="RPA76434.1"/>
    </source>
</evidence>
<name>A0A3N4I3J7_ASCIM</name>
<dbReference type="EMBL" id="ML119744">
    <property type="protein sequence ID" value="RPA76434.1"/>
    <property type="molecule type" value="Genomic_DNA"/>
</dbReference>
<gene>
    <name evidence="2" type="ORF">BJ508DRAFT_311059</name>
</gene>
<reference evidence="2 3" key="1">
    <citation type="journal article" date="2018" name="Nat. Ecol. Evol.">
        <title>Pezizomycetes genomes reveal the molecular basis of ectomycorrhizal truffle lifestyle.</title>
        <authorList>
            <person name="Murat C."/>
            <person name="Payen T."/>
            <person name="Noel B."/>
            <person name="Kuo A."/>
            <person name="Morin E."/>
            <person name="Chen J."/>
            <person name="Kohler A."/>
            <person name="Krizsan K."/>
            <person name="Balestrini R."/>
            <person name="Da Silva C."/>
            <person name="Montanini B."/>
            <person name="Hainaut M."/>
            <person name="Levati E."/>
            <person name="Barry K.W."/>
            <person name="Belfiori B."/>
            <person name="Cichocki N."/>
            <person name="Clum A."/>
            <person name="Dockter R.B."/>
            <person name="Fauchery L."/>
            <person name="Guy J."/>
            <person name="Iotti M."/>
            <person name="Le Tacon F."/>
            <person name="Lindquist E.A."/>
            <person name="Lipzen A."/>
            <person name="Malagnac F."/>
            <person name="Mello A."/>
            <person name="Molinier V."/>
            <person name="Miyauchi S."/>
            <person name="Poulain J."/>
            <person name="Riccioni C."/>
            <person name="Rubini A."/>
            <person name="Sitrit Y."/>
            <person name="Splivallo R."/>
            <person name="Traeger S."/>
            <person name="Wang M."/>
            <person name="Zifcakova L."/>
            <person name="Wipf D."/>
            <person name="Zambonelli A."/>
            <person name="Paolocci F."/>
            <person name="Nowrousian M."/>
            <person name="Ottonello S."/>
            <person name="Baldrian P."/>
            <person name="Spatafora J.W."/>
            <person name="Henrissat B."/>
            <person name="Nagy L.G."/>
            <person name="Aury J.M."/>
            <person name="Wincker P."/>
            <person name="Grigoriev I.V."/>
            <person name="Bonfante P."/>
            <person name="Martin F.M."/>
        </authorList>
    </citation>
    <scope>NUCLEOTIDE SEQUENCE [LARGE SCALE GENOMIC DNA]</scope>
    <source>
        <strain evidence="2 3">RN42</strain>
    </source>
</reference>
<feature type="compositionally biased region" description="Basic and acidic residues" evidence="1">
    <location>
        <begin position="38"/>
        <end position="52"/>
    </location>
</feature>
<keyword evidence="3" id="KW-1185">Reference proteome</keyword>
<feature type="region of interest" description="Disordered" evidence="1">
    <location>
        <begin position="1"/>
        <end position="71"/>
    </location>
</feature>
<evidence type="ECO:0000313" key="3">
    <source>
        <dbReference type="Proteomes" id="UP000275078"/>
    </source>
</evidence>
<dbReference type="Proteomes" id="UP000275078">
    <property type="component" value="Unassembled WGS sequence"/>
</dbReference>
<dbReference type="Pfam" id="PF14441">
    <property type="entry name" value="OTT_1508_deam"/>
    <property type="match status" value="1"/>
</dbReference>
<proteinExistence type="predicted"/>
<evidence type="ECO:0000256" key="1">
    <source>
        <dbReference type="SAM" id="MobiDB-lite"/>
    </source>
</evidence>
<dbReference type="InterPro" id="IPR027796">
    <property type="entry name" value="OTT_1508_deam-like"/>
</dbReference>
<dbReference type="AlphaFoldDB" id="A0A3N4I3J7"/>
<protein>
    <submittedName>
        <fullName evidence="2">Uncharacterized protein</fullName>
    </submittedName>
</protein>
<feature type="compositionally biased region" description="Polar residues" evidence="1">
    <location>
        <begin position="968"/>
        <end position="979"/>
    </location>
</feature>
<sequence>MEPDTISSPPPPPAESGSASRSSTATSSHTAQPLPEESSDRSVDVDQSRRDTTSLAQQPFDTATVDLQPGRIPDDKARQLIAQTIKRLQEDQLLHVLPSRKKLYKLSALGVKCCNEWAGTPFRRLYEHMRDMEGSEKCLELSWITTHLFSSDEEVSKVAIDRFHSLNLAARARDSKTHLRLRVEHKALLQAHPGLINWEGTILQNIQSHSVKVLDARSSSYLVTKAGLVEEVVLNTWLLSPGPRFDPRVSFCGTVGSKKQFELNLPCTPNPLASDDTYYTRVAILSQHYGISGSIALDHVPSFVISTASGNSKSTVLKTLSKERREIAEMHLPVADALALFSVHDSKKDVAAVHLRQVRTGEFEVRLAKNTMDIASEERAQMLLAEFQRQLYLYEAAISSGLSSPNPAIDETERLKPLMSVVLRICGPKIKYRAAGKGLKWESLSVVADTFRKIFAPAPSEDTSSHHSSDSQSTEGSMPARPDMVSCHTMQGAVPVTSVFRNTFGSDPNAGDTWLCSMAANYEKSLPVLTELLFRQLSGEGFFLKKLDGNNVDELWFYFSAISALRTSNYVALYTSGNPDFGKWAIAAKKLSCYIDGVKRCWNFVAAPVRDGKSAFRLSLRVLQARSRTTPCQTFSLHEAINSFIDTTEVPGVLKKPVTQEVIGAVFPLFDLRGATISPVPYHCELQISDLLDKEGEAFACIGVSKFSCYTCGAALEAIRVVQGREYYTSGAHGKVFRALLPDNEQIREAMKRKVDILFGALVKESLQKVTMSETNSPQHDGWSNDNTGELVKKAREASIPLKFNDEPWDQPSAQSTVRAKRYGDGGIDIDEDAWETPSRLSRNLFPGPDASFGQDGALRAVSARLEQGIPAEENRNDFTSIPTLDRALSTLRPRPQILAPRPVFQMAPPNVEAKTTSGVPAEILEMDIQVNQPLESEVPAEEKSSAEAATNEGNYGGNIEQVAKGLSNRTGNQLRMPR</sequence>
<accession>A0A3N4I3J7</accession>
<organism evidence="2 3">
    <name type="scientific">Ascobolus immersus RN42</name>
    <dbReference type="NCBI Taxonomy" id="1160509"/>
    <lineage>
        <taxon>Eukaryota</taxon>
        <taxon>Fungi</taxon>
        <taxon>Dikarya</taxon>
        <taxon>Ascomycota</taxon>
        <taxon>Pezizomycotina</taxon>
        <taxon>Pezizomycetes</taxon>
        <taxon>Pezizales</taxon>
        <taxon>Ascobolaceae</taxon>
        <taxon>Ascobolus</taxon>
    </lineage>
</organism>
<feature type="compositionally biased region" description="Low complexity" evidence="1">
    <location>
        <begin position="15"/>
        <end position="33"/>
    </location>
</feature>